<dbReference type="EMBL" id="MRVG01000003">
    <property type="protein sequence ID" value="PMB70342.1"/>
    <property type="molecule type" value="Genomic_DNA"/>
</dbReference>
<reference evidence="1 2" key="1">
    <citation type="journal article" date="2016" name="Appl. Microbiol. Biotechnol.">
        <title>Characterization of T-DNA insertion mutants with decreased virulence in the entomopathogenic fungus Beauveria bassiana JEF-007.</title>
        <authorList>
            <person name="Kim S."/>
            <person name="Lee S.J."/>
            <person name="Nai Y.S."/>
            <person name="Yu J.S."/>
            <person name="Lee M.R."/>
            <person name="Yang Y.T."/>
            <person name="Kim J.S."/>
        </authorList>
    </citation>
    <scope>NUCLEOTIDE SEQUENCE [LARGE SCALE GENOMIC DNA]</scope>
    <source>
        <strain evidence="1 2">JEF-007</strain>
    </source>
</reference>
<evidence type="ECO:0000313" key="1">
    <source>
        <dbReference type="EMBL" id="PMB70342.1"/>
    </source>
</evidence>
<organism evidence="1 2">
    <name type="scientific">Beauveria bassiana</name>
    <name type="common">White muscardine disease fungus</name>
    <name type="synonym">Tritirachium shiotae</name>
    <dbReference type="NCBI Taxonomy" id="176275"/>
    <lineage>
        <taxon>Eukaryota</taxon>
        <taxon>Fungi</taxon>
        <taxon>Dikarya</taxon>
        <taxon>Ascomycota</taxon>
        <taxon>Pezizomycotina</taxon>
        <taxon>Sordariomycetes</taxon>
        <taxon>Hypocreomycetidae</taxon>
        <taxon>Hypocreales</taxon>
        <taxon>Cordycipitaceae</taxon>
        <taxon>Beauveria</taxon>
    </lineage>
</organism>
<dbReference type="AlphaFoldDB" id="A0A2N6NSU0"/>
<evidence type="ECO:0000313" key="2">
    <source>
        <dbReference type="Proteomes" id="UP000235728"/>
    </source>
</evidence>
<protein>
    <submittedName>
        <fullName evidence="1">Uncharacterized protein</fullName>
    </submittedName>
</protein>
<gene>
    <name evidence="1" type="ORF">BM221_002793</name>
</gene>
<dbReference type="Proteomes" id="UP000235728">
    <property type="component" value="Unassembled WGS sequence"/>
</dbReference>
<sequence>MGTFGTFTTLITVPCSGHKPQEPAGVGILQRALAANLHDNAQFALVLSGLKENRQLERTEVFEKLTDMFEYFSNALDIPCQYKSRIL</sequence>
<comment type="caution">
    <text evidence="1">The sequence shown here is derived from an EMBL/GenBank/DDBJ whole genome shotgun (WGS) entry which is preliminary data.</text>
</comment>
<name>A0A2N6NSU0_BEABA</name>
<accession>A0A2N6NSU0</accession>
<proteinExistence type="predicted"/>